<sequence>MKVSILRYFDKLEGVCRLCEDVLEGKKEPSVLDPYNQISVRVGGFQAPFVTLPEEQQENYLKRSISGGGCKRETRSDRIRHYRAVPVCCRVCSRVCGGGLN</sequence>
<accession>A0A7G9YQF2</accession>
<dbReference type="Gene3D" id="3.20.70.20">
    <property type="match status" value="1"/>
</dbReference>
<evidence type="ECO:0000313" key="1">
    <source>
        <dbReference type="EMBL" id="QNO50236.1"/>
    </source>
</evidence>
<dbReference type="SUPFAM" id="SSF51998">
    <property type="entry name" value="PFL-like glycyl radical enzymes"/>
    <property type="match status" value="1"/>
</dbReference>
<reference evidence="1" key="1">
    <citation type="submission" date="2020-06" db="EMBL/GenBank/DDBJ databases">
        <title>Unique genomic features of the anaerobic methanotrophic archaea.</title>
        <authorList>
            <person name="Chadwick G.L."/>
            <person name="Skennerton C.T."/>
            <person name="Laso-Perez R."/>
            <person name="Leu A.O."/>
            <person name="Speth D.R."/>
            <person name="Yu H."/>
            <person name="Morgan-Lang C."/>
            <person name="Hatzenpichler R."/>
            <person name="Goudeau D."/>
            <person name="Malmstrom R."/>
            <person name="Brazelton W.J."/>
            <person name="Woyke T."/>
            <person name="Hallam S.J."/>
            <person name="Tyson G.W."/>
            <person name="Wegener G."/>
            <person name="Boetius A."/>
            <person name="Orphan V."/>
        </authorList>
    </citation>
    <scope>NUCLEOTIDE SEQUENCE</scope>
</reference>
<dbReference type="EMBL" id="MT631411">
    <property type="protein sequence ID" value="QNO50236.1"/>
    <property type="molecule type" value="Genomic_DNA"/>
</dbReference>
<organism evidence="1">
    <name type="scientific">Candidatus Methanogaster sp. ANME-2c ERB4</name>
    <dbReference type="NCBI Taxonomy" id="2759911"/>
    <lineage>
        <taxon>Archaea</taxon>
        <taxon>Methanobacteriati</taxon>
        <taxon>Methanobacteriota</taxon>
        <taxon>Stenosarchaea group</taxon>
        <taxon>Methanomicrobia</taxon>
        <taxon>Methanosarcinales</taxon>
        <taxon>ANME-2 cluster</taxon>
        <taxon>Candidatus Methanogasteraceae</taxon>
        <taxon>Candidatus Methanogaster</taxon>
    </lineage>
</organism>
<gene>
    <name evidence="1" type="ORF">LCEAEILH_00002</name>
</gene>
<dbReference type="AlphaFoldDB" id="A0A7G9YQF2"/>
<protein>
    <submittedName>
        <fullName evidence="1">Uncharacterized protein</fullName>
    </submittedName>
</protein>
<name>A0A7G9YQF2_9EURY</name>
<proteinExistence type="predicted"/>